<name>A0A4P1KHN9_9CAUL</name>
<dbReference type="RefSeq" id="WP_138142206.1">
    <property type="nucleotide sequence ID" value="NZ_LR588407.1"/>
</dbReference>
<accession>A0A4P1KHN9</accession>
<dbReference type="KEGG" id="bvy:NCTC9239_03229"/>
<dbReference type="AlphaFoldDB" id="A0A4P1KHN9"/>
<protein>
    <submittedName>
        <fullName evidence="1">Uncharacterized protein</fullName>
    </submittedName>
</protein>
<sequence length="128" mass="14159">MLCLTNLAEVASALSDPDLDPKLRCLLALRGWHFYGHPKHHPDASLIVIHGGDTPDVINTALGFAFTGEDADDLSFDWVEDHGLWFEISVTPPLGMPVRLFVENGPGTELGIHYRCLAYFWNEEARGG</sequence>
<dbReference type="EMBL" id="LR588407">
    <property type="protein sequence ID" value="VTO19765.1"/>
    <property type="molecule type" value="Genomic_DNA"/>
</dbReference>
<proteinExistence type="predicted"/>
<keyword evidence="2" id="KW-1185">Reference proteome</keyword>
<reference evidence="1 2" key="1">
    <citation type="submission" date="2019-04" db="EMBL/GenBank/DDBJ databases">
        <authorList>
            <consortium name="Pathogen Informatics"/>
        </authorList>
    </citation>
    <scope>NUCLEOTIDE SEQUENCE [LARGE SCALE GENOMIC DNA]</scope>
    <source>
        <strain evidence="1 2">NCTC9239</strain>
    </source>
</reference>
<gene>
    <name evidence="1" type="ORF">NCTC9239_03229</name>
</gene>
<evidence type="ECO:0000313" key="1">
    <source>
        <dbReference type="EMBL" id="VTO19765.1"/>
    </source>
</evidence>
<evidence type="ECO:0000313" key="2">
    <source>
        <dbReference type="Proteomes" id="UP000309952"/>
    </source>
</evidence>
<organism evidence="1 2">
    <name type="scientific">Brevundimonas vancanneytii</name>
    <dbReference type="NCBI Taxonomy" id="1325724"/>
    <lineage>
        <taxon>Bacteria</taxon>
        <taxon>Pseudomonadati</taxon>
        <taxon>Pseudomonadota</taxon>
        <taxon>Alphaproteobacteria</taxon>
        <taxon>Caulobacterales</taxon>
        <taxon>Caulobacteraceae</taxon>
        <taxon>Brevundimonas</taxon>
    </lineage>
</organism>
<dbReference type="Proteomes" id="UP000309952">
    <property type="component" value="Chromosome"/>
</dbReference>